<dbReference type="EMBL" id="CP144697">
    <property type="protein sequence ID" value="WVZ14160.1"/>
    <property type="molecule type" value="Genomic_DNA"/>
</dbReference>
<sequence length="118" mass="14182">MTWGERSLDAKKSSLWNSRSPWWEEAESMSLTATGTPARVPANTGPKPPWPRREEKELVARRRTEKERRCGGEEEEGGGGWWAARLRVRVRWRQRKRKRRRRRKAERVTARRGMKKWW</sequence>
<evidence type="ECO:0000313" key="2">
    <source>
        <dbReference type="EMBL" id="WVZ14160.1"/>
    </source>
</evidence>
<gene>
    <name evidence="2" type="ORF">V8G54_011726</name>
</gene>
<dbReference type="Proteomes" id="UP001374535">
    <property type="component" value="Chromosome 4"/>
</dbReference>
<name>A0AAQ3NPP2_VIGMU</name>
<reference evidence="2 3" key="1">
    <citation type="journal article" date="2023" name="Life. Sci Alliance">
        <title>Evolutionary insights into 3D genome organization and epigenetic landscape of Vigna mungo.</title>
        <authorList>
            <person name="Junaid A."/>
            <person name="Singh B."/>
            <person name="Bhatia S."/>
        </authorList>
    </citation>
    <scope>NUCLEOTIDE SEQUENCE [LARGE SCALE GENOMIC DNA]</scope>
    <source>
        <strain evidence="2">Urdbean</strain>
    </source>
</reference>
<accession>A0AAQ3NPP2</accession>
<proteinExistence type="predicted"/>
<dbReference type="AlphaFoldDB" id="A0AAQ3NPP2"/>
<evidence type="ECO:0000256" key="1">
    <source>
        <dbReference type="SAM" id="MobiDB-lite"/>
    </source>
</evidence>
<evidence type="ECO:0000313" key="3">
    <source>
        <dbReference type="Proteomes" id="UP001374535"/>
    </source>
</evidence>
<feature type="region of interest" description="Disordered" evidence="1">
    <location>
        <begin position="28"/>
        <end position="78"/>
    </location>
</feature>
<feature type="compositionally biased region" description="Basic and acidic residues" evidence="1">
    <location>
        <begin position="51"/>
        <end position="72"/>
    </location>
</feature>
<feature type="region of interest" description="Disordered" evidence="1">
    <location>
        <begin position="95"/>
        <end position="118"/>
    </location>
</feature>
<keyword evidence="3" id="KW-1185">Reference proteome</keyword>
<protein>
    <submittedName>
        <fullName evidence="2">Uncharacterized protein</fullName>
    </submittedName>
</protein>
<organism evidence="2 3">
    <name type="scientific">Vigna mungo</name>
    <name type="common">Black gram</name>
    <name type="synonym">Phaseolus mungo</name>
    <dbReference type="NCBI Taxonomy" id="3915"/>
    <lineage>
        <taxon>Eukaryota</taxon>
        <taxon>Viridiplantae</taxon>
        <taxon>Streptophyta</taxon>
        <taxon>Embryophyta</taxon>
        <taxon>Tracheophyta</taxon>
        <taxon>Spermatophyta</taxon>
        <taxon>Magnoliopsida</taxon>
        <taxon>eudicotyledons</taxon>
        <taxon>Gunneridae</taxon>
        <taxon>Pentapetalae</taxon>
        <taxon>rosids</taxon>
        <taxon>fabids</taxon>
        <taxon>Fabales</taxon>
        <taxon>Fabaceae</taxon>
        <taxon>Papilionoideae</taxon>
        <taxon>50 kb inversion clade</taxon>
        <taxon>NPAAA clade</taxon>
        <taxon>indigoferoid/millettioid clade</taxon>
        <taxon>Phaseoleae</taxon>
        <taxon>Vigna</taxon>
    </lineage>
</organism>